<name>A0A5C3FEZ5_PSEA2</name>
<dbReference type="Proteomes" id="UP000325008">
    <property type="component" value="Unassembled WGS sequence"/>
</dbReference>
<evidence type="ECO:0000313" key="2">
    <source>
        <dbReference type="EMBL" id="SPO42994.1"/>
    </source>
</evidence>
<comment type="caution">
    <text evidence="2">The sequence shown here is derived from an EMBL/GenBank/DDBJ whole genome shotgun (WGS) entry which is preliminary data.</text>
</comment>
<sequence length="162" mass="17678">MCTHGSGAAHLGCSWTASARAPSALYRWSRGGSMSTEGEAEGDHPNCRCLAAFMRGSTKRCQQRAPQQRPRRPRRTESDRVRKIRKAKKCRARFAAAAKAATLWRASLRDYGRGSAAKPLGTTLDTTPSSLGCVARMGFRCPAEARPVPPSLSRYPTFPRAV</sequence>
<accession>A0A5C3FEZ5</accession>
<feature type="region of interest" description="Disordered" evidence="1">
    <location>
        <begin position="60"/>
        <end position="84"/>
    </location>
</feature>
<gene>
    <name evidence="2" type="ORF">PSANT_00678</name>
</gene>
<evidence type="ECO:0000313" key="3">
    <source>
        <dbReference type="Proteomes" id="UP000325008"/>
    </source>
</evidence>
<dbReference type="AlphaFoldDB" id="A0A5C3FEZ5"/>
<reference evidence="2" key="1">
    <citation type="submission" date="2018-03" db="EMBL/GenBank/DDBJ databases">
        <authorList>
            <person name="Guldener U."/>
        </authorList>
    </citation>
    <scope>NUCLEOTIDE SEQUENCE [LARGE SCALE GENOMIC DNA]</scope>
    <source>
        <strain evidence="2">ATCC34888</strain>
    </source>
</reference>
<keyword evidence="3" id="KW-1185">Reference proteome</keyword>
<dbReference type="EMBL" id="OOIQ01000001">
    <property type="protein sequence ID" value="SPO42994.1"/>
    <property type="molecule type" value="Genomic_DNA"/>
</dbReference>
<proteinExistence type="predicted"/>
<organism evidence="2 3">
    <name type="scientific">Pseudozyma antarctica</name>
    <name type="common">Yeast</name>
    <name type="synonym">Candida antarctica</name>
    <dbReference type="NCBI Taxonomy" id="84753"/>
    <lineage>
        <taxon>Eukaryota</taxon>
        <taxon>Fungi</taxon>
        <taxon>Dikarya</taxon>
        <taxon>Basidiomycota</taxon>
        <taxon>Ustilaginomycotina</taxon>
        <taxon>Ustilaginomycetes</taxon>
        <taxon>Ustilaginales</taxon>
        <taxon>Ustilaginaceae</taxon>
        <taxon>Moesziomyces</taxon>
    </lineage>
</organism>
<protein>
    <submittedName>
        <fullName evidence="2">Uncharacterized protein</fullName>
    </submittedName>
</protein>
<evidence type="ECO:0000256" key="1">
    <source>
        <dbReference type="SAM" id="MobiDB-lite"/>
    </source>
</evidence>